<evidence type="ECO:0000256" key="10">
    <source>
        <dbReference type="ARBA" id="ARBA00023136"/>
    </source>
</evidence>
<protein>
    <submittedName>
        <fullName evidence="12">Zinc transporter ZntB</fullName>
    </submittedName>
</protein>
<keyword evidence="7" id="KW-0862">Zinc</keyword>
<evidence type="ECO:0000256" key="7">
    <source>
        <dbReference type="ARBA" id="ARBA00022833"/>
    </source>
</evidence>
<dbReference type="SUPFAM" id="SSF143865">
    <property type="entry name" value="CorA soluble domain-like"/>
    <property type="match status" value="1"/>
</dbReference>
<dbReference type="Pfam" id="PF01544">
    <property type="entry name" value="CorA"/>
    <property type="match status" value="1"/>
</dbReference>
<comment type="subcellular location">
    <subcellularLocation>
        <location evidence="1">Cell membrane</location>
        <topology evidence="1">Multi-pass membrane protein</topology>
    </subcellularLocation>
</comment>
<name>A0ABU7LLV4_9PROT</name>
<evidence type="ECO:0000256" key="11">
    <source>
        <dbReference type="SAM" id="Phobius"/>
    </source>
</evidence>
<dbReference type="EMBL" id="JAZDRP010000001">
    <property type="protein sequence ID" value="MEE2524862.1"/>
    <property type="molecule type" value="Genomic_DNA"/>
</dbReference>
<dbReference type="SUPFAM" id="SSF144083">
    <property type="entry name" value="Magnesium transport protein CorA, transmembrane region"/>
    <property type="match status" value="1"/>
</dbReference>
<evidence type="ECO:0000256" key="5">
    <source>
        <dbReference type="ARBA" id="ARBA00022519"/>
    </source>
</evidence>
<dbReference type="Gene3D" id="1.20.58.340">
    <property type="entry name" value="Magnesium transport protein CorA, transmembrane region"/>
    <property type="match status" value="2"/>
</dbReference>
<evidence type="ECO:0000313" key="12">
    <source>
        <dbReference type="EMBL" id="MEE2524862.1"/>
    </source>
</evidence>
<keyword evidence="8 11" id="KW-1133">Transmembrane helix</keyword>
<feature type="transmembrane region" description="Helical" evidence="11">
    <location>
        <begin position="292"/>
        <end position="312"/>
    </location>
</feature>
<dbReference type="Proteomes" id="UP001354971">
    <property type="component" value="Unassembled WGS sequence"/>
</dbReference>
<keyword evidence="6 11" id="KW-0812">Transmembrane</keyword>
<evidence type="ECO:0000256" key="2">
    <source>
        <dbReference type="ARBA" id="ARBA00009765"/>
    </source>
</evidence>
<evidence type="ECO:0000313" key="13">
    <source>
        <dbReference type="Proteomes" id="UP001354971"/>
    </source>
</evidence>
<feature type="transmembrane region" description="Helical" evidence="11">
    <location>
        <begin position="259"/>
        <end position="280"/>
    </location>
</feature>
<evidence type="ECO:0000256" key="4">
    <source>
        <dbReference type="ARBA" id="ARBA00022475"/>
    </source>
</evidence>
<evidence type="ECO:0000256" key="8">
    <source>
        <dbReference type="ARBA" id="ARBA00022989"/>
    </source>
</evidence>
<keyword evidence="10 11" id="KW-0472">Membrane</keyword>
<keyword evidence="5" id="KW-0997">Cell inner membrane</keyword>
<gene>
    <name evidence="12" type="ORF">V0U79_00670</name>
</gene>
<evidence type="ECO:0000256" key="6">
    <source>
        <dbReference type="ARBA" id="ARBA00022692"/>
    </source>
</evidence>
<reference evidence="12 13" key="1">
    <citation type="submission" date="2024-01" db="EMBL/GenBank/DDBJ databases">
        <title>Hyphobacterium bacterium isolated from marine sediment.</title>
        <authorList>
            <person name="Zhao S."/>
        </authorList>
    </citation>
    <scope>NUCLEOTIDE SEQUENCE [LARGE SCALE GENOMIC DNA]</scope>
    <source>
        <strain evidence="13">HN65</strain>
    </source>
</reference>
<keyword evidence="9" id="KW-0406">Ion transport</keyword>
<organism evidence="12 13">
    <name type="scientific">Hyphobacterium lacteum</name>
    <dbReference type="NCBI Taxonomy" id="3116575"/>
    <lineage>
        <taxon>Bacteria</taxon>
        <taxon>Pseudomonadati</taxon>
        <taxon>Pseudomonadota</taxon>
        <taxon>Alphaproteobacteria</taxon>
        <taxon>Maricaulales</taxon>
        <taxon>Maricaulaceae</taxon>
        <taxon>Hyphobacterium</taxon>
    </lineage>
</organism>
<evidence type="ECO:0000256" key="1">
    <source>
        <dbReference type="ARBA" id="ARBA00004651"/>
    </source>
</evidence>
<dbReference type="Gene3D" id="3.30.460.20">
    <property type="entry name" value="CorA soluble domain-like"/>
    <property type="match status" value="1"/>
</dbReference>
<dbReference type="InterPro" id="IPR045861">
    <property type="entry name" value="CorA_cytoplasmic_dom"/>
</dbReference>
<proteinExistence type="inferred from homology"/>
<evidence type="ECO:0000256" key="9">
    <source>
        <dbReference type="ARBA" id="ARBA00023065"/>
    </source>
</evidence>
<dbReference type="PANTHER" id="PTHR46494">
    <property type="entry name" value="CORA FAMILY METAL ION TRANSPORTER (EUROFUNG)"/>
    <property type="match status" value="1"/>
</dbReference>
<comment type="similarity">
    <text evidence="2">Belongs to the CorA metal ion transporter (MIT) (TC 1.A.35) family.</text>
</comment>
<sequence length="318" mass="35296">MMVDPIYAFDILADGTGRHVTNGDVAPAADAAYRWTHFDLHSEGMLDWLSAEIDPVVALSLTRQDTRPSVHDHENGLVIVLRGVNLNPESDPEDMVSIRIWVQKDRIISTRMRRLMAIVAMRERIESGKAPASPADFIATLAAGLTERMFPVVTELSDHIDDLEEQSISRASGLRTELADIRRSTIALRRYISPQRDALARLATDPGDWLGRKAQLRLREIADQVTRLVEELDSIRDRCGILNDQLADRRAEEMNTNMMVLSVVAAIFLPLGFLTGLLGINVGGMPGADNPIAFYIVCGLCAAIGGGLTWYFRKKGWF</sequence>
<dbReference type="InterPro" id="IPR002523">
    <property type="entry name" value="MgTranspt_CorA/ZnTranspt_ZntB"/>
</dbReference>
<evidence type="ECO:0000256" key="3">
    <source>
        <dbReference type="ARBA" id="ARBA00022448"/>
    </source>
</evidence>
<keyword evidence="13" id="KW-1185">Reference proteome</keyword>
<comment type="caution">
    <text evidence="12">The sequence shown here is derived from an EMBL/GenBank/DDBJ whole genome shotgun (WGS) entry which is preliminary data.</text>
</comment>
<dbReference type="InterPro" id="IPR045863">
    <property type="entry name" value="CorA_TM1_TM2"/>
</dbReference>
<dbReference type="PANTHER" id="PTHR46494:SF3">
    <property type="entry name" value="ZINC TRANSPORT PROTEIN ZNTB"/>
    <property type="match status" value="1"/>
</dbReference>
<keyword evidence="3" id="KW-0813">Transport</keyword>
<dbReference type="RefSeq" id="WP_330197529.1">
    <property type="nucleotide sequence ID" value="NZ_JAZDRP010000001.1"/>
</dbReference>
<accession>A0ABU7LLV4</accession>
<dbReference type="CDD" id="cd12833">
    <property type="entry name" value="ZntB-like_1"/>
    <property type="match status" value="1"/>
</dbReference>
<keyword evidence="4" id="KW-1003">Cell membrane</keyword>